<proteinExistence type="predicted"/>
<name>A0A9D2H1L3_9FIRM</name>
<accession>A0A9D2H1L3</accession>
<dbReference type="Proteomes" id="UP000824221">
    <property type="component" value="Unassembled WGS sequence"/>
</dbReference>
<dbReference type="AlphaFoldDB" id="A0A9D2H1L3"/>
<gene>
    <name evidence="1" type="ORF">H9797_00620</name>
</gene>
<evidence type="ECO:0000313" key="1">
    <source>
        <dbReference type="EMBL" id="HJA01870.1"/>
    </source>
</evidence>
<organism evidence="1 2">
    <name type="scientific">Candidatus Gallimonas gallistercoris</name>
    <dbReference type="NCBI Taxonomy" id="2838602"/>
    <lineage>
        <taxon>Bacteria</taxon>
        <taxon>Bacillati</taxon>
        <taxon>Bacillota</taxon>
        <taxon>Clostridia</taxon>
        <taxon>Candidatus Gallimonas</taxon>
    </lineage>
</organism>
<comment type="caution">
    <text evidence="1">The sequence shown here is derived from an EMBL/GenBank/DDBJ whole genome shotgun (WGS) entry which is preliminary data.</text>
</comment>
<reference evidence="1" key="1">
    <citation type="journal article" date="2021" name="PeerJ">
        <title>Extensive microbial diversity within the chicken gut microbiome revealed by metagenomics and culture.</title>
        <authorList>
            <person name="Gilroy R."/>
            <person name="Ravi A."/>
            <person name="Getino M."/>
            <person name="Pursley I."/>
            <person name="Horton D.L."/>
            <person name="Alikhan N.F."/>
            <person name="Baker D."/>
            <person name="Gharbi K."/>
            <person name="Hall N."/>
            <person name="Watson M."/>
            <person name="Adriaenssens E.M."/>
            <person name="Foster-Nyarko E."/>
            <person name="Jarju S."/>
            <person name="Secka A."/>
            <person name="Antonio M."/>
            <person name="Oren A."/>
            <person name="Chaudhuri R.R."/>
            <person name="La Ragione R."/>
            <person name="Hildebrand F."/>
            <person name="Pallen M.J."/>
        </authorList>
    </citation>
    <scope>NUCLEOTIDE SEQUENCE</scope>
    <source>
        <strain evidence="1">CHK156-179</strain>
    </source>
</reference>
<sequence length="421" mass="44233">MTASSLQTPALTPKRVRVRPSLFSEASGKTAAFALNFKARGSALYSVGGRKFCKQLPAGASKLFCTEDGTLFVWTGSALIAGGNTFPLSEAPLEVLSFSGEAGKEYYALTSSGLVCLGEGAVSGAPAGSAAAFFGERLFIASGETLFYSAPLAPKDWTQSADGAGSVVLPSVGGNILKLLPDRGRLLLFRERGVTALSAPGDFLGFEAEELPCAVEGLMPSSVARCGSRVLFCSKEGIFSLKGETLSRLSGCGEERIAFQRGVSAVSAGERYYAAVTLKDGEKCILEIEGEGAALYRLEAESLAGGKFRFLKEGSLYALDEEAAGDKEAVLELPLSTFGLFKVRYLNALLIEGEGLFRAELRAEPCAGAPMPAPRFVRGRAGEEVRLNPPMRGGAFALKVRFLSAGAKLSAVTLTLREGKA</sequence>
<protein>
    <submittedName>
        <fullName evidence="1">Uncharacterized protein</fullName>
    </submittedName>
</protein>
<reference evidence="1" key="2">
    <citation type="submission" date="2021-04" db="EMBL/GenBank/DDBJ databases">
        <authorList>
            <person name="Gilroy R."/>
        </authorList>
    </citation>
    <scope>NUCLEOTIDE SEQUENCE</scope>
    <source>
        <strain evidence="1">CHK156-179</strain>
    </source>
</reference>
<evidence type="ECO:0000313" key="2">
    <source>
        <dbReference type="Proteomes" id="UP000824221"/>
    </source>
</evidence>
<dbReference type="EMBL" id="DXAJ01000014">
    <property type="protein sequence ID" value="HJA01870.1"/>
    <property type="molecule type" value="Genomic_DNA"/>
</dbReference>